<dbReference type="GO" id="GO:0003677">
    <property type="term" value="F:DNA binding"/>
    <property type="evidence" value="ECO:0007669"/>
    <property type="project" value="UniProtKB-KW"/>
</dbReference>
<evidence type="ECO:0000256" key="3">
    <source>
        <dbReference type="ARBA" id="ARBA00023082"/>
    </source>
</evidence>
<dbReference type="Gene3D" id="1.10.1740.10">
    <property type="match status" value="1"/>
</dbReference>
<dbReference type="Gene3D" id="1.10.10.10">
    <property type="entry name" value="Winged helix-like DNA-binding domain superfamily/Winged helix DNA-binding domain"/>
    <property type="match status" value="1"/>
</dbReference>
<dbReference type="GO" id="GO:0006352">
    <property type="term" value="P:DNA-templated transcription initiation"/>
    <property type="evidence" value="ECO:0007669"/>
    <property type="project" value="InterPro"/>
</dbReference>
<sequence length="179" mass="20299">METVPSQEFALREKMAAFYAGHQAWLQGWLRSRLGCPQDAEDLAQDTFVRVIGSALQPDRLDAPRSYLLTIARGLTIDLFRRRDLEREYLAAVAHLAEDSLPSEEERAQMLDLLVQLDTMLDGLGKGVKDVLILAQFDGLSYQQIAKRLGISLRTVNYRMARAMEHCCLFRIEHGLPLP</sequence>
<reference evidence="9 10" key="1">
    <citation type="submission" date="2012-09" db="EMBL/GenBank/DDBJ databases">
        <title>Draft Genome Sequences of 6 Strains from Genus Thauera.</title>
        <authorList>
            <person name="Liu B."/>
            <person name="Shapleigh J.P."/>
            <person name="Frostegard A.H."/>
        </authorList>
    </citation>
    <scope>NUCLEOTIDE SEQUENCE [LARGE SCALE GENOMIC DNA]</scope>
    <source>
        <strain evidence="10">47Lol / DSM 12138</strain>
    </source>
</reference>
<feature type="domain" description="RNA polymerase sigma-70 region 2" evidence="7">
    <location>
        <begin position="19"/>
        <end position="84"/>
    </location>
</feature>
<dbReference type="InterPro" id="IPR036388">
    <property type="entry name" value="WH-like_DNA-bd_sf"/>
</dbReference>
<dbReference type="SUPFAM" id="SSF88659">
    <property type="entry name" value="Sigma3 and sigma4 domains of RNA polymerase sigma factors"/>
    <property type="match status" value="1"/>
</dbReference>
<evidence type="ECO:0000256" key="4">
    <source>
        <dbReference type="ARBA" id="ARBA00023125"/>
    </source>
</evidence>
<dbReference type="InterPro" id="IPR014284">
    <property type="entry name" value="RNA_pol_sigma-70_dom"/>
</dbReference>
<evidence type="ECO:0000256" key="6">
    <source>
        <dbReference type="RuleBase" id="RU000716"/>
    </source>
</evidence>
<keyword evidence="3 6" id="KW-0731">Sigma factor</keyword>
<dbReference type="InterPro" id="IPR007627">
    <property type="entry name" value="RNA_pol_sigma70_r2"/>
</dbReference>
<gene>
    <name evidence="9" type="ORF">C666_00635</name>
</gene>
<dbReference type="PANTHER" id="PTHR43133:SF63">
    <property type="entry name" value="RNA POLYMERASE SIGMA FACTOR FECI-RELATED"/>
    <property type="match status" value="1"/>
</dbReference>
<dbReference type="GO" id="GO:0016987">
    <property type="term" value="F:sigma factor activity"/>
    <property type="evidence" value="ECO:0007669"/>
    <property type="project" value="UniProtKB-KW"/>
</dbReference>
<comment type="similarity">
    <text evidence="1 6">Belongs to the sigma-70 factor family. ECF subfamily.</text>
</comment>
<dbReference type="InterPro" id="IPR000838">
    <property type="entry name" value="RNA_pol_sigma70_ECF_CS"/>
</dbReference>
<dbReference type="InterPro" id="IPR013324">
    <property type="entry name" value="RNA_pol_sigma_r3/r4-like"/>
</dbReference>
<evidence type="ECO:0000313" key="9">
    <source>
        <dbReference type="EMBL" id="ENO90687.1"/>
    </source>
</evidence>
<dbReference type="InterPro" id="IPR039425">
    <property type="entry name" value="RNA_pol_sigma-70-like"/>
</dbReference>
<organism evidence="9 10">
    <name type="scientific">Thauera linaloolentis (strain DSM 12138 / JCM 21573 / CCUG 41526 / CIP 105981 / IAM 15112 / NBRC 102519 / 47Lol)</name>
    <dbReference type="NCBI Taxonomy" id="1123367"/>
    <lineage>
        <taxon>Bacteria</taxon>
        <taxon>Pseudomonadati</taxon>
        <taxon>Pseudomonadota</taxon>
        <taxon>Betaproteobacteria</taxon>
        <taxon>Rhodocyclales</taxon>
        <taxon>Zoogloeaceae</taxon>
        <taxon>Thauera</taxon>
    </lineage>
</organism>
<name>N6Z7W1_THAL4</name>
<keyword evidence="5 6" id="KW-0804">Transcription</keyword>
<dbReference type="eggNOG" id="COG1595">
    <property type="taxonomic scope" value="Bacteria"/>
</dbReference>
<dbReference type="Pfam" id="PF04542">
    <property type="entry name" value="Sigma70_r2"/>
    <property type="match status" value="1"/>
</dbReference>
<dbReference type="InterPro" id="IPR013249">
    <property type="entry name" value="RNA_pol_sigma70_r4_t2"/>
</dbReference>
<evidence type="ECO:0000256" key="5">
    <source>
        <dbReference type="ARBA" id="ARBA00023163"/>
    </source>
</evidence>
<evidence type="ECO:0000259" key="8">
    <source>
        <dbReference type="Pfam" id="PF08281"/>
    </source>
</evidence>
<comment type="caution">
    <text evidence="9">The sequence shown here is derived from an EMBL/GenBank/DDBJ whole genome shotgun (WGS) entry which is preliminary data.</text>
</comment>
<evidence type="ECO:0000313" key="10">
    <source>
        <dbReference type="Proteomes" id="UP000013232"/>
    </source>
</evidence>
<accession>N6Z7W1</accession>
<protein>
    <recommendedName>
        <fullName evidence="6">RNA polymerase sigma factor</fullName>
    </recommendedName>
</protein>
<keyword evidence="10" id="KW-1185">Reference proteome</keyword>
<dbReference type="Pfam" id="PF08281">
    <property type="entry name" value="Sigma70_r4_2"/>
    <property type="match status" value="1"/>
</dbReference>
<keyword evidence="2 6" id="KW-0805">Transcription regulation</keyword>
<dbReference type="NCBIfam" id="TIGR02937">
    <property type="entry name" value="sigma70-ECF"/>
    <property type="match status" value="1"/>
</dbReference>
<dbReference type="PROSITE" id="PS01063">
    <property type="entry name" value="SIGMA70_ECF"/>
    <property type="match status" value="1"/>
</dbReference>
<proteinExistence type="inferred from homology"/>
<dbReference type="SUPFAM" id="SSF88946">
    <property type="entry name" value="Sigma2 domain of RNA polymerase sigma factors"/>
    <property type="match status" value="1"/>
</dbReference>
<evidence type="ECO:0000256" key="1">
    <source>
        <dbReference type="ARBA" id="ARBA00010641"/>
    </source>
</evidence>
<feature type="domain" description="RNA polymerase sigma factor 70 region 4 type 2" evidence="8">
    <location>
        <begin position="115"/>
        <end position="167"/>
    </location>
</feature>
<dbReference type="RefSeq" id="WP_004332442.1">
    <property type="nucleotide sequence ID" value="NZ_AMXE01000001.1"/>
</dbReference>
<keyword evidence="4 6" id="KW-0238">DNA-binding</keyword>
<evidence type="ECO:0000256" key="2">
    <source>
        <dbReference type="ARBA" id="ARBA00023015"/>
    </source>
</evidence>
<dbReference type="AlphaFoldDB" id="N6Z7W1"/>
<dbReference type="PANTHER" id="PTHR43133">
    <property type="entry name" value="RNA POLYMERASE ECF-TYPE SIGMA FACTO"/>
    <property type="match status" value="1"/>
</dbReference>
<dbReference type="InterPro" id="IPR013325">
    <property type="entry name" value="RNA_pol_sigma_r2"/>
</dbReference>
<dbReference type="Proteomes" id="UP000013232">
    <property type="component" value="Unassembled WGS sequence"/>
</dbReference>
<dbReference type="EMBL" id="AMXE01000001">
    <property type="protein sequence ID" value="ENO90687.1"/>
    <property type="molecule type" value="Genomic_DNA"/>
</dbReference>
<evidence type="ECO:0000259" key="7">
    <source>
        <dbReference type="Pfam" id="PF04542"/>
    </source>
</evidence>
<dbReference type="STRING" id="1123367.GCA_000621305_01728"/>